<gene>
    <name evidence="2" type="ORF">RQP53_18660</name>
</gene>
<name>A0ABU3PFI4_9BURK</name>
<dbReference type="RefSeq" id="WP_315652185.1">
    <property type="nucleotide sequence ID" value="NZ_JAVXZY010000008.1"/>
</dbReference>
<evidence type="ECO:0000259" key="1">
    <source>
        <dbReference type="PROSITE" id="PS51186"/>
    </source>
</evidence>
<dbReference type="EMBL" id="JAVXZY010000008">
    <property type="protein sequence ID" value="MDT9001308.1"/>
    <property type="molecule type" value="Genomic_DNA"/>
</dbReference>
<dbReference type="SUPFAM" id="SSF55729">
    <property type="entry name" value="Acyl-CoA N-acyltransferases (Nat)"/>
    <property type="match status" value="1"/>
</dbReference>
<dbReference type="GO" id="GO:0016740">
    <property type="term" value="F:transferase activity"/>
    <property type="evidence" value="ECO:0007669"/>
    <property type="project" value="UniProtKB-KW"/>
</dbReference>
<dbReference type="Pfam" id="PF13302">
    <property type="entry name" value="Acetyltransf_3"/>
    <property type="match status" value="1"/>
</dbReference>
<dbReference type="PANTHER" id="PTHR43441:SF3">
    <property type="entry name" value="ACETYLTRANSFERASE"/>
    <property type="match status" value="1"/>
</dbReference>
<accession>A0ABU3PFI4</accession>
<organism evidence="2 3">
    <name type="scientific">Roseateles aquae</name>
    <dbReference type="NCBI Taxonomy" id="3077235"/>
    <lineage>
        <taxon>Bacteria</taxon>
        <taxon>Pseudomonadati</taxon>
        <taxon>Pseudomonadota</taxon>
        <taxon>Betaproteobacteria</taxon>
        <taxon>Burkholderiales</taxon>
        <taxon>Sphaerotilaceae</taxon>
        <taxon>Roseateles</taxon>
    </lineage>
</organism>
<dbReference type="PROSITE" id="PS51186">
    <property type="entry name" value="GNAT"/>
    <property type="match status" value="1"/>
</dbReference>
<dbReference type="Gene3D" id="3.40.630.30">
    <property type="match status" value="1"/>
</dbReference>
<keyword evidence="2" id="KW-0808">Transferase</keyword>
<dbReference type="EC" id="2.-.-.-" evidence="2"/>
<evidence type="ECO:0000313" key="2">
    <source>
        <dbReference type="EMBL" id="MDT9001308.1"/>
    </source>
</evidence>
<feature type="domain" description="N-acetyltransferase" evidence="1">
    <location>
        <begin position="45"/>
        <end position="190"/>
    </location>
</feature>
<comment type="caution">
    <text evidence="2">The sequence shown here is derived from an EMBL/GenBank/DDBJ whole genome shotgun (WGS) entry which is preliminary data.</text>
</comment>
<dbReference type="Proteomes" id="UP001246372">
    <property type="component" value="Unassembled WGS sequence"/>
</dbReference>
<reference evidence="2" key="1">
    <citation type="submission" date="2023-09" db="EMBL/GenBank/DDBJ databases">
        <title>Paucibacter sp. APW11 Genome sequencing and assembly.</title>
        <authorList>
            <person name="Kim I."/>
        </authorList>
    </citation>
    <scope>NUCLEOTIDE SEQUENCE</scope>
    <source>
        <strain evidence="2">APW11</strain>
    </source>
</reference>
<dbReference type="InterPro" id="IPR051908">
    <property type="entry name" value="Ribosomal_N-acetyltransferase"/>
</dbReference>
<dbReference type="InterPro" id="IPR016181">
    <property type="entry name" value="Acyl_CoA_acyltransferase"/>
</dbReference>
<keyword evidence="3" id="KW-1185">Reference proteome</keyword>
<evidence type="ECO:0000313" key="3">
    <source>
        <dbReference type="Proteomes" id="UP001246372"/>
    </source>
</evidence>
<protein>
    <submittedName>
        <fullName evidence="2">GNAT family protein</fullName>
        <ecNumber evidence="2">2.-.-.-</ecNumber>
    </submittedName>
</protein>
<sequence>MSEIARPDPVLIKVAEEIETERLMLAMPRAGLGQALNAAVIESLDALRPWAVWAQKPPTIEESEAVVRQVHADFILRKELRYYFYRKTEDGRAGRLLGNIGLQNLDWQLRAFEMGYWVRSSAAGQGYVSEAVRALTRMAFESLRARRVQLLTDERNLKSRAVAERCGYELEGVLRSNALDVHGEPRNTCVFARLA</sequence>
<dbReference type="InterPro" id="IPR000182">
    <property type="entry name" value="GNAT_dom"/>
</dbReference>
<proteinExistence type="predicted"/>
<dbReference type="PANTHER" id="PTHR43441">
    <property type="entry name" value="RIBOSOMAL-PROTEIN-SERINE ACETYLTRANSFERASE"/>
    <property type="match status" value="1"/>
</dbReference>